<proteinExistence type="inferred from homology"/>
<keyword evidence="7 9" id="KW-0234">DNA repair</keyword>
<dbReference type="InterPro" id="IPR051055">
    <property type="entry name" value="PIF1_helicase"/>
</dbReference>
<feature type="compositionally biased region" description="Basic and acidic residues" evidence="10">
    <location>
        <begin position="191"/>
        <end position="236"/>
    </location>
</feature>
<evidence type="ECO:0000313" key="13">
    <source>
        <dbReference type="Proteomes" id="UP000020467"/>
    </source>
</evidence>
<dbReference type="GO" id="GO:0006281">
    <property type="term" value="P:DNA repair"/>
    <property type="evidence" value="ECO:0007669"/>
    <property type="project" value="UniProtKB-KW"/>
</dbReference>
<evidence type="ECO:0000259" key="11">
    <source>
        <dbReference type="SMART" id="SM00382"/>
    </source>
</evidence>
<dbReference type="GO" id="GO:0043139">
    <property type="term" value="F:5'-3' DNA helicase activity"/>
    <property type="evidence" value="ECO:0007669"/>
    <property type="project" value="UniProtKB-EC"/>
</dbReference>
<evidence type="ECO:0000256" key="10">
    <source>
        <dbReference type="SAM" id="MobiDB-lite"/>
    </source>
</evidence>
<evidence type="ECO:0000256" key="1">
    <source>
        <dbReference type="ARBA" id="ARBA00022741"/>
    </source>
</evidence>
<dbReference type="Pfam" id="PF01693">
    <property type="entry name" value="Cauli_VI"/>
    <property type="match status" value="1"/>
</dbReference>
<protein>
    <recommendedName>
        <fullName evidence="9">ATP-dependent DNA helicase</fullName>
        <ecNumber evidence="9">5.6.2.3</ecNumber>
    </recommendedName>
</protein>
<comment type="cofactor">
    <cofactor evidence="9">
        <name>Mg(2+)</name>
        <dbReference type="ChEBI" id="CHEBI:18420"/>
    </cofactor>
</comment>
<comment type="catalytic activity">
    <reaction evidence="9">
        <text>ATP + H2O = ADP + phosphate + H(+)</text>
        <dbReference type="Rhea" id="RHEA:13065"/>
        <dbReference type="ChEBI" id="CHEBI:15377"/>
        <dbReference type="ChEBI" id="CHEBI:15378"/>
        <dbReference type="ChEBI" id="CHEBI:30616"/>
        <dbReference type="ChEBI" id="CHEBI:43474"/>
        <dbReference type="ChEBI" id="CHEBI:456216"/>
        <dbReference type="EC" id="5.6.2.3"/>
    </reaction>
</comment>
<evidence type="ECO:0000313" key="12">
    <source>
        <dbReference type="EMBL" id="EXF81348.1"/>
    </source>
</evidence>
<dbReference type="InterPro" id="IPR027417">
    <property type="entry name" value="P-loop_NTPase"/>
</dbReference>
<keyword evidence="2 9" id="KW-0227">DNA damage</keyword>
<keyword evidence="13" id="KW-1185">Reference proteome</keyword>
<dbReference type="Proteomes" id="UP000020467">
    <property type="component" value="Unassembled WGS sequence"/>
</dbReference>
<dbReference type="EC" id="5.6.2.3" evidence="9"/>
<feature type="compositionally biased region" description="Basic and acidic residues" evidence="10">
    <location>
        <begin position="159"/>
        <end position="175"/>
    </location>
</feature>
<dbReference type="GO" id="GO:0000723">
    <property type="term" value="P:telomere maintenance"/>
    <property type="evidence" value="ECO:0007669"/>
    <property type="project" value="InterPro"/>
</dbReference>
<dbReference type="InterPro" id="IPR010285">
    <property type="entry name" value="DNA_helicase_pif1-like_DEAD"/>
</dbReference>
<name>A0A010S9E7_9PEZI</name>
<evidence type="ECO:0000256" key="7">
    <source>
        <dbReference type="ARBA" id="ARBA00023204"/>
    </source>
</evidence>
<dbReference type="PANTHER" id="PTHR47642">
    <property type="entry name" value="ATP-DEPENDENT DNA HELICASE"/>
    <property type="match status" value="1"/>
</dbReference>
<reference evidence="12 13" key="1">
    <citation type="submission" date="2014-02" db="EMBL/GenBank/DDBJ databases">
        <title>The genome sequence of Colletotrichum fioriniae PJ7.</title>
        <authorList>
            <person name="Baroncelli R."/>
            <person name="Thon M.R."/>
        </authorList>
    </citation>
    <scope>NUCLEOTIDE SEQUENCE [LARGE SCALE GENOMIC DNA]</scope>
    <source>
        <strain evidence="12 13">PJ7</strain>
    </source>
</reference>
<accession>A0A010S9E7</accession>
<dbReference type="SMART" id="SM00382">
    <property type="entry name" value="AAA"/>
    <property type="match status" value="1"/>
</dbReference>
<evidence type="ECO:0000256" key="9">
    <source>
        <dbReference type="RuleBase" id="RU363044"/>
    </source>
</evidence>
<keyword evidence="3 9" id="KW-0378">Hydrolase</keyword>
<dbReference type="OrthoDB" id="432234at2759"/>
<dbReference type="Pfam" id="PF05970">
    <property type="entry name" value="PIF1"/>
    <property type="match status" value="1"/>
</dbReference>
<dbReference type="InterPro" id="IPR049163">
    <property type="entry name" value="Pif1-like_2B_dom"/>
</dbReference>
<evidence type="ECO:0000256" key="8">
    <source>
        <dbReference type="ARBA" id="ARBA00023235"/>
    </source>
</evidence>
<dbReference type="InterPro" id="IPR011320">
    <property type="entry name" value="RNase_H1_N"/>
</dbReference>
<evidence type="ECO:0000256" key="4">
    <source>
        <dbReference type="ARBA" id="ARBA00022806"/>
    </source>
</evidence>
<evidence type="ECO:0000256" key="3">
    <source>
        <dbReference type="ARBA" id="ARBA00022801"/>
    </source>
</evidence>
<organism evidence="12 13">
    <name type="scientific">Colletotrichum fioriniae PJ7</name>
    <dbReference type="NCBI Taxonomy" id="1445577"/>
    <lineage>
        <taxon>Eukaryota</taxon>
        <taxon>Fungi</taxon>
        <taxon>Dikarya</taxon>
        <taxon>Ascomycota</taxon>
        <taxon>Pezizomycotina</taxon>
        <taxon>Sordariomycetes</taxon>
        <taxon>Hypocreomycetidae</taxon>
        <taxon>Glomerellales</taxon>
        <taxon>Glomerellaceae</taxon>
        <taxon>Colletotrichum</taxon>
        <taxon>Colletotrichum acutatum species complex</taxon>
    </lineage>
</organism>
<dbReference type="CDD" id="cd18809">
    <property type="entry name" value="SF1_C_RecD"/>
    <property type="match status" value="1"/>
</dbReference>
<keyword evidence="6" id="KW-0238">DNA-binding</keyword>
<keyword evidence="8" id="KW-0413">Isomerase</keyword>
<keyword evidence="1 9" id="KW-0547">Nucleotide-binding</keyword>
<dbReference type="PANTHER" id="PTHR47642:SF5">
    <property type="entry name" value="ATP-DEPENDENT DNA HELICASE"/>
    <property type="match status" value="1"/>
</dbReference>
<dbReference type="GO" id="GO:0005524">
    <property type="term" value="F:ATP binding"/>
    <property type="evidence" value="ECO:0007669"/>
    <property type="project" value="UniProtKB-KW"/>
</dbReference>
<keyword evidence="9" id="KW-0233">DNA recombination</keyword>
<sequence>MAKVKPARDQLVGNPRPASKQARQAAKNYINDSRNPVVLNKGHACKYYVIYYLRGPGAHGRKYGIFTSWDDTKKQTEGCQNKNTTASNFNTAMNLLISGLALEIDAGSLMNYPPAHQSLSTVPAPAPAPAAAAAPSSVKRPREEQDEPKSEPLVGFYFDVHRPKAVKREEDHQYGSRESPIQVEDDSDQPAIKEEKDDFHEPAIKREEDDSRQTAIKKEKNDSDQATIKKEEDDFREAAIKRETGFDDEEEAMRESEGFLPLKGYSDQTNEYIKCENDRPKGEKGPAVAKAAPEFPLCPEQQHALDLAMQGHSLFITGSGGCGKSVLVKALNKAFGAQNKTVYLVAPTGQAATNINGRTAHSYAGWDTTAPAKTLRTLIGEARCETVWDRITSTDVLIIDEISMVESEFFNRLSDVLGMLRREAFARRYEKICKSQTVYSVERPFGGIQVIAVGDFCQLPPVLPFTYCTEEVGYDELSQISTPCGKMDLDKRGNLHFCPRDNDHPKFQDAQKWAFNSRTWAECDFRYIHLTKIHRQTDEQFITMLQNIRLGHTTDADLNVLLQPREVRNGIALFSHKQKAKDHNDRELEKLRSHKELFRALDYPRDLGDNNEKNRFDQNLALRAGMPVVLLANLDVENGLCNGSQGKLVRFVRKLEERDKPKMPDKKNYKGDSYGYQVACARDGQINAYINGPLGAKGFPEIIFANGQSRVILPYCNMHDIETAFESTVDGYKKVLKSYSARTQIPLVPGWAMTIHKSQSLSLDHVSVNLQNVWDGRQTYVALSRARSLGGLKVIGNKSKMRKTLPLDPEVSKFMKEVERLAAAPKKASG</sequence>
<dbReference type="HOGENOM" id="CLU_001613_7_4_1"/>
<dbReference type="Pfam" id="PF21530">
    <property type="entry name" value="Pif1_2B_dom"/>
    <property type="match status" value="1"/>
</dbReference>
<dbReference type="EMBL" id="JARH01000372">
    <property type="protein sequence ID" value="EXF81348.1"/>
    <property type="molecule type" value="Genomic_DNA"/>
</dbReference>
<dbReference type="eggNOG" id="KOG0987">
    <property type="taxonomic scope" value="Eukaryota"/>
</dbReference>
<feature type="region of interest" description="Disordered" evidence="10">
    <location>
        <begin position="1"/>
        <end position="22"/>
    </location>
</feature>
<comment type="similarity">
    <text evidence="9">Belongs to the helicase family.</text>
</comment>
<dbReference type="Gene3D" id="3.40.50.300">
    <property type="entry name" value="P-loop containing nucleotide triphosphate hydrolases"/>
    <property type="match status" value="2"/>
</dbReference>
<dbReference type="AlphaFoldDB" id="A0A010S9E7"/>
<dbReference type="STRING" id="1445577.A0A010S9E7"/>
<dbReference type="KEGG" id="cfj:CFIO01_01010"/>
<feature type="region of interest" description="Disordered" evidence="10">
    <location>
        <begin position="119"/>
        <end position="236"/>
    </location>
</feature>
<keyword evidence="4 9" id="KW-0347">Helicase</keyword>
<evidence type="ECO:0000256" key="6">
    <source>
        <dbReference type="ARBA" id="ARBA00023125"/>
    </source>
</evidence>
<evidence type="ECO:0000256" key="5">
    <source>
        <dbReference type="ARBA" id="ARBA00022840"/>
    </source>
</evidence>
<dbReference type="SUPFAM" id="SSF52540">
    <property type="entry name" value="P-loop containing nucleoside triphosphate hydrolases"/>
    <property type="match status" value="2"/>
</dbReference>
<feature type="domain" description="AAA+ ATPase" evidence="11">
    <location>
        <begin position="310"/>
        <end position="475"/>
    </location>
</feature>
<feature type="compositionally biased region" description="Basic and acidic residues" evidence="10">
    <location>
        <begin position="140"/>
        <end position="150"/>
    </location>
</feature>
<comment type="caution">
    <text evidence="12">The sequence shown here is derived from an EMBL/GenBank/DDBJ whole genome shotgun (WGS) entry which is preliminary data.</text>
</comment>
<dbReference type="InterPro" id="IPR003593">
    <property type="entry name" value="AAA+_ATPase"/>
</dbReference>
<dbReference type="GO" id="GO:0016887">
    <property type="term" value="F:ATP hydrolysis activity"/>
    <property type="evidence" value="ECO:0007669"/>
    <property type="project" value="RHEA"/>
</dbReference>
<dbReference type="GO" id="GO:0006310">
    <property type="term" value="P:DNA recombination"/>
    <property type="evidence" value="ECO:0007669"/>
    <property type="project" value="UniProtKB-KW"/>
</dbReference>
<gene>
    <name evidence="12" type="ORF">CFIO01_01010</name>
</gene>
<evidence type="ECO:0000256" key="2">
    <source>
        <dbReference type="ARBA" id="ARBA00022763"/>
    </source>
</evidence>
<keyword evidence="5 9" id="KW-0067">ATP-binding</keyword>